<proteinExistence type="inferred from homology"/>
<dbReference type="GO" id="GO:0020037">
    <property type="term" value="F:heme binding"/>
    <property type="evidence" value="ECO:0007669"/>
    <property type="project" value="InterPro"/>
</dbReference>
<dbReference type="PANTHER" id="PTHR24291">
    <property type="entry name" value="CYTOCHROME P450 FAMILY 4"/>
    <property type="match status" value="1"/>
</dbReference>
<gene>
    <name evidence="9" type="ORF">HLY00_1351</name>
</gene>
<feature type="binding site" description="axial binding residue" evidence="7">
    <location>
        <position position="406"/>
    </location>
    <ligand>
        <name>heme</name>
        <dbReference type="ChEBI" id="CHEBI:30413"/>
    </ligand>
    <ligandPart>
        <name>Fe</name>
        <dbReference type="ChEBI" id="CHEBI:18248"/>
    </ligandPart>
</feature>
<dbReference type="PANTHER" id="PTHR24291:SF50">
    <property type="entry name" value="BIFUNCTIONAL ALBAFLAVENONE MONOOXYGENASE_TERPENE SYNTHASE"/>
    <property type="match status" value="1"/>
</dbReference>
<evidence type="ECO:0000256" key="7">
    <source>
        <dbReference type="PIRSR" id="PIRSR602401-1"/>
    </source>
</evidence>
<dbReference type="InterPro" id="IPR001128">
    <property type="entry name" value="Cyt_P450"/>
</dbReference>
<dbReference type="PRINTS" id="PR00463">
    <property type="entry name" value="EP450I"/>
</dbReference>
<evidence type="ECO:0000256" key="5">
    <source>
        <dbReference type="ARBA" id="ARBA00023004"/>
    </source>
</evidence>
<keyword evidence="5 7" id="KW-0408">Iron</keyword>
<evidence type="ECO:0000313" key="9">
    <source>
        <dbReference type="EMBL" id="NVN49963.1"/>
    </source>
</evidence>
<protein>
    <submittedName>
        <fullName evidence="9">Cytochrome P450</fullName>
    </submittedName>
</protein>
<evidence type="ECO:0000256" key="8">
    <source>
        <dbReference type="RuleBase" id="RU000461"/>
    </source>
</evidence>
<dbReference type="InterPro" id="IPR050196">
    <property type="entry name" value="Cytochrome_P450_Monoox"/>
</dbReference>
<evidence type="ECO:0000313" key="10">
    <source>
        <dbReference type="Proteomes" id="UP000570517"/>
    </source>
</evidence>
<organism evidence="9 10">
    <name type="scientific">Mycolicibacterium hippocampi</name>
    <dbReference type="NCBI Taxonomy" id="659824"/>
    <lineage>
        <taxon>Bacteria</taxon>
        <taxon>Bacillati</taxon>
        <taxon>Actinomycetota</taxon>
        <taxon>Actinomycetes</taxon>
        <taxon>Mycobacteriales</taxon>
        <taxon>Mycobacteriaceae</taxon>
        <taxon>Mycolicibacterium</taxon>
    </lineage>
</organism>
<comment type="caution">
    <text evidence="9">The sequence shown here is derived from an EMBL/GenBank/DDBJ whole genome shotgun (WGS) entry which is preliminary data.</text>
</comment>
<dbReference type="Proteomes" id="UP000570517">
    <property type="component" value="Unassembled WGS sequence"/>
</dbReference>
<dbReference type="PROSITE" id="PS00086">
    <property type="entry name" value="CYTOCHROME_P450"/>
    <property type="match status" value="1"/>
</dbReference>
<dbReference type="SUPFAM" id="SSF48264">
    <property type="entry name" value="Cytochrome P450"/>
    <property type="match status" value="1"/>
</dbReference>
<evidence type="ECO:0000256" key="6">
    <source>
        <dbReference type="ARBA" id="ARBA00023033"/>
    </source>
</evidence>
<dbReference type="PRINTS" id="PR00385">
    <property type="entry name" value="P450"/>
</dbReference>
<evidence type="ECO:0000256" key="3">
    <source>
        <dbReference type="ARBA" id="ARBA00022723"/>
    </source>
</evidence>
<name>A0A850PN33_9MYCO</name>
<dbReference type="AlphaFoldDB" id="A0A850PN33"/>
<evidence type="ECO:0000256" key="1">
    <source>
        <dbReference type="ARBA" id="ARBA00010617"/>
    </source>
</evidence>
<dbReference type="GO" id="GO:0016705">
    <property type="term" value="F:oxidoreductase activity, acting on paired donors, with incorporation or reduction of molecular oxygen"/>
    <property type="evidence" value="ECO:0007669"/>
    <property type="project" value="InterPro"/>
</dbReference>
<keyword evidence="2 7" id="KW-0349">Heme</keyword>
<keyword evidence="10" id="KW-1185">Reference proteome</keyword>
<keyword evidence="4 8" id="KW-0560">Oxidoreductase</keyword>
<sequence length="466" mass="51706">MTTIPSMPADGDTADLPLAPLNPLPYFQRLRAVRNYHSGPETLRDAGGPVTRWNIGPRWLTPTMVLATSPGAIRDVLTPRDGSVDKTTPVFNEVRRVLGANLANLPHEAWAPRRRTIQPVFTKQHVREFGDHMAGAAESVGALWADGAEIDLDAESRLLSLRALGRSVLGINLDERPDVVEALHIAIRYAMHRALIPLRAPRWLPTPMRRRAREASAHVHRFAHRILQACREDPTVEAPLVRALMDARDPETGRALSDDEIADELIIFIFAGHDTTATTLTYALWALGHHPDIQNRVAAEVSALPGRELTSDDVPRLGYTVQVIRESLRLCPPGPTGTRMATRDMQVGGYRIAAGTMLVVGRMAVQRDPALWTDPMSFDPDRFSPERFKKLDRWQYIPFGGGTRSCIGDHFAMLENTLALATIVRRTEFTSLSTDFPLKLHFTMVPGGPVMARTRRRRPGGRVATA</sequence>
<keyword evidence="3 7" id="KW-0479">Metal-binding</keyword>
<comment type="cofactor">
    <cofactor evidence="7">
        <name>heme</name>
        <dbReference type="ChEBI" id="CHEBI:30413"/>
    </cofactor>
</comment>
<dbReference type="InterPro" id="IPR036396">
    <property type="entry name" value="Cyt_P450_sf"/>
</dbReference>
<dbReference type="Pfam" id="PF00067">
    <property type="entry name" value="p450"/>
    <property type="match status" value="1"/>
</dbReference>
<reference evidence="9 10" key="1">
    <citation type="submission" date="2020-05" db="EMBL/GenBank/DDBJ databases">
        <title>Draft genome sequence of Mycobacterium hippocampi DL, isolated from European seabass, Dicentrarchus labrax, reared in fish farms.</title>
        <authorList>
            <person name="Stathopoulou P."/>
            <person name="Asimakis E."/>
            <person name="Tzokas K."/>
            <person name="Batargias C."/>
            <person name="Tsiamis G."/>
        </authorList>
    </citation>
    <scope>NUCLEOTIDE SEQUENCE [LARGE SCALE GENOMIC DNA]</scope>
    <source>
        <strain evidence="9 10">DL</strain>
    </source>
</reference>
<dbReference type="GO" id="GO:0004497">
    <property type="term" value="F:monooxygenase activity"/>
    <property type="evidence" value="ECO:0007669"/>
    <property type="project" value="UniProtKB-KW"/>
</dbReference>
<dbReference type="InterPro" id="IPR002401">
    <property type="entry name" value="Cyt_P450_E_grp-I"/>
</dbReference>
<dbReference type="GO" id="GO:0005506">
    <property type="term" value="F:iron ion binding"/>
    <property type="evidence" value="ECO:0007669"/>
    <property type="project" value="InterPro"/>
</dbReference>
<dbReference type="Gene3D" id="1.10.630.10">
    <property type="entry name" value="Cytochrome P450"/>
    <property type="match status" value="1"/>
</dbReference>
<comment type="similarity">
    <text evidence="1 8">Belongs to the cytochrome P450 family.</text>
</comment>
<accession>A0A850PN33</accession>
<evidence type="ECO:0000256" key="2">
    <source>
        <dbReference type="ARBA" id="ARBA00022617"/>
    </source>
</evidence>
<dbReference type="EMBL" id="JABFYL010000019">
    <property type="protein sequence ID" value="NVN49963.1"/>
    <property type="molecule type" value="Genomic_DNA"/>
</dbReference>
<dbReference type="InterPro" id="IPR017972">
    <property type="entry name" value="Cyt_P450_CS"/>
</dbReference>
<evidence type="ECO:0000256" key="4">
    <source>
        <dbReference type="ARBA" id="ARBA00023002"/>
    </source>
</evidence>
<keyword evidence="6 8" id="KW-0503">Monooxygenase</keyword>